<dbReference type="GO" id="GO:0042302">
    <property type="term" value="F:structural constituent of cuticle"/>
    <property type="evidence" value="ECO:0007669"/>
    <property type="project" value="InterPro"/>
</dbReference>
<feature type="compositionally biased region" description="Pro residues" evidence="2">
    <location>
        <begin position="970"/>
        <end position="985"/>
    </location>
</feature>
<keyword evidence="5" id="KW-0176">Collagen</keyword>
<feature type="region of interest" description="Disordered" evidence="2">
    <location>
        <begin position="926"/>
        <end position="1084"/>
    </location>
</feature>
<feature type="domain" description="Nematode cuticle collagen N-terminal" evidence="4">
    <location>
        <begin position="50"/>
        <end position="102"/>
    </location>
</feature>
<comment type="caution">
    <text evidence="5">The sequence shown here is derived from an EMBL/GenBank/DDBJ whole genome shotgun (WGS) entry which is preliminary data.</text>
</comment>
<keyword evidence="3" id="KW-0812">Transmembrane</keyword>
<feature type="compositionally biased region" description="Low complexity" evidence="2">
    <location>
        <begin position="643"/>
        <end position="653"/>
    </location>
</feature>
<evidence type="ECO:0000256" key="1">
    <source>
        <dbReference type="ARBA" id="ARBA00022737"/>
    </source>
</evidence>
<keyword evidence="6" id="KW-1185">Reference proteome</keyword>
<dbReference type="EMBL" id="JPKZ01001900">
    <property type="protein sequence ID" value="KHN79527.1"/>
    <property type="molecule type" value="Genomic_DNA"/>
</dbReference>
<protein>
    <submittedName>
        <fullName evidence="5">Cuticle collagen dpy-5</fullName>
    </submittedName>
</protein>
<accession>A0A0B2VDN4</accession>
<evidence type="ECO:0000313" key="5">
    <source>
        <dbReference type="EMBL" id="KHN79527.1"/>
    </source>
</evidence>
<feature type="region of interest" description="Disordered" evidence="2">
    <location>
        <begin position="203"/>
        <end position="315"/>
    </location>
</feature>
<feature type="transmembrane region" description="Helical" evidence="3">
    <location>
        <begin position="401"/>
        <end position="425"/>
    </location>
</feature>
<dbReference type="Gene3D" id="1.20.5.320">
    <property type="entry name" value="6-Phosphogluconate Dehydrogenase, domain 3"/>
    <property type="match status" value="1"/>
</dbReference>
<evidence type="ECO:0000256" key="2">
    <source>
        <dbReference type="SAM" id="MobiDB-lite"/>
    </source>
</evidence>
<reference evidence="5 6" key="1">
    <citation type="submission" date="2014-11" db="EMBL/GenBank/DDBJ databases">
        <title>Genetic blueprint of the zoonotic pathogen Toxocara canis.</title>
        <authorList>
            <person name="Zhu X.-Q."/>
            <person name="Korhonen P.K."/>
            <person name="Cai H."/>
            <person name="Young N.D."/>
            <person name="Nejsum P."/>
            <person name="von Samson-Himmelstjerna G."/>
            <person name="Boag P.R."/>
            <person name="Tan P."/>
            <person name="Li Q."/>
            <person name="Min J."/>
            <person name="Yang Y."/>
            <person name="Wang X."/>
            <person name="Fang X."/>
            <person name="Hall R.S."/>
            <person name="Hofmann A."/>
            <person name="Sternberg P.W."/>
            <person name="Jex A.R."/>
            <person name="Gasser R.B."/>
        </authorList>
    </citation>
    <scope>NUCLEOTIDE SEQUENCE [LARGE SCALE GENOMIC DNA]</scope>
    <source>
        <strain evidence="5">PN_DK_2014</strain>
    </source>
</reference>
<dbReference type="STRING" id="6265.A0A0B2VDN4"/>
<feature type="region of interest" description="Disordered" evidence="2">
    <location>
        <begin position="713"/>
        <end position="766"/>
    </location>
</feature>
<feature type="compositionally biased region" description="Gly residues" evidence="2">
    <location>
        <begin position="633"/>
        <end position="642"/>
    </location>
</feature>
<dbReference type="Proteomes" id="UP000031036">
    <property type="component" value="Unassembled WGS sequence"/>
</dbReference>
<feature type="compositionally biased region" description="Low complexity" evidence="2">
    <location>
        <begin position="581"/>
        <end position="595"/>
    </location>
</feature>
<feature type="transmembrane region" description="Helical" evidence="3">
    <location>
        <begin position="825"/>
        <end position="849"/>
    </location>
</feature>
<feature type="compositionally biased region" description="Low complexity" evidence="2">
    <location>
        <begin position="604"/>
        <end position="613"/>
    </location>
</feature>
<dbReference type="InterPro" id="IPR002486">
    <property type="entry name" value="Col_cuticle_N"/>
</dbReference>
<dbReference type="InterPro" id="IPR008160">
    <property type="entry name" value="Collagen"/>
</dbReference>
<keyword evidence="3" id="KW-1133">Transmembrane helix</keyword>
<sequence length="1172" mass="118880">MAGKQKHSLGNYSHGIAMNAFCKLQICDKRISVMKMLNINFVVYKMGMRLAVNVASAASAVFIVVSLVIVGYLFNDLNSLYLEVTVDMDEFKVLENIAWNEIINMQSTDKRTNDVNSSNLFAQLISRNKRHVQKRQTCACAAQISNCPPGPSGPPGDPGLSGEPGSRGLDGKPGLDGIKAMVGPTNNAGCILCPAGPPGLPGPNGLPGLPGPNGVDGVPGTGGGAGPAGPVGPAGDQGPPGQTGAMGLPGLAGANASRCTKGPKGAQGPQGLAGKPGPRGVDAGPGQMGVPGAVGTSGKSGAPGMQGPIGSPGIAGAPGKDANYCPCPPRNLPSAPVTSSQNSAAQEPESTYGGEPFIPPPVDESYIRRGMVVVRRKHVRVAARKTKRAPIRKHKAMGMRAVVYIASGTCATVIISSLFVIAYLYNDLSTLHGEIVEDMNDFKELANEAWNQLMDVYGMSGPQHVKTAEMIFADFIYGAGGRYKRQYEMKSPSGSYNQGCCPPGPPGPPGDQGLPGERGPFGVDGKPGLDGTSLKLNHKCIVCPPGPSGAPGPMGLCGPPGPRGNDGLSGTGGGMGPSGPSGPQGLPGPTGQCGPIGPPGEPGTPGTKPKCGPKGPPGPEGPVGLQGAPGDPGAKGGLGQMGLPGLAGPAGQPGTRGMQGPMGACGTPGAPGADAAYCPCPPRTSPSLGRPSYGPKGSRPASQPSYASLAQGLQPSFGSQAPAAQPPYGHQIPQPQQTYEPQGSQLQPSSLGSRYPGASYGPLPPVPPPVGSKPAFVKLPPSAPLSIATPYGSISASPSYSGAVGSQLRPQSSAYPKQHAMGTRLLVNAASAASAVVIASSLIVVAYLISDLNSLYSEILVDMDEFTMIANDAWNEIMGVHRIDKASDGKTIKAGFVDMLTRNKRGIRKRQICACALQPIICPPGFPGPSGDPGLPGEPGPRGVDGRPGPDGISLTSNFPNRGGCILCPMGPPGPRGIDGPPGPPGTDGLPGQTGRQGSMGLPGPCGPSGEQGPQGLQGEMGPPGRPGANGRKSPPGMRGPKGSLGPRGPPGHCGPNGMDAGPGPMGQSGPPGPSGNRGPIGMVGPPGVMGRMGEPGKDAGYCPCPPRVASSFSVISQQNVMEPSYGRLSMPVPPPPPPLLYFEPYRRRQAAIERRFHARTHRAITKVKRKL</sequence>
<proteinExistence type="predicted"/>
<feature type="compositionally biased region" description="Gly residues" evidence="2">
    <location>
        <begin position="217"/>
        <end position="229"/>
    </location>
</feature>
<keyword evidence="1" id="KW-0677">Repeat</keyword>
<feature type="compositionally biased region" description="Low complexity" evidence="2">
    <location>
        <begin position="231"/>
        <end position="245"/>
    </location>
</feature>
<name>A0A0B2VDN4_TOXCA</name>
<feature type="domain" description="Nematode cuticle collagen N-terminal" evidence="4">
    <location>
        <begin position="825"/>
        <end position="877"/>
    </location>
</feature>
<feature type="compositionally biased region" description="Polar residues" evidence="2">
    <location>
        <begin position="336"/>
        <end position="349"/>
    </location>
</feature>
<dbReference type="AlphaFoldDB" id="A0A0B2VDN4"/>
<feature type="compositionally biased region" description="Pro residues" evidence="2">
    <location>
        <begin position="148"/>
        <end position="157"/>
    </location>
</feature>
<evidence type="ECO:0000256" key="3">
    <source>
        <dbReference type="SAM" id="Phobius"/>
    </source>
</evidence>
<feature type="domain" description="Nematode cuticle collagen N-terminal" evidence="4">
    <location>
        <begin position="401"/>
        <end position="453"/>
    </location>
</feature>
<feature type="region of interest" description="Disordered" evidence="2">
    <location>
        <begin position="494"/>
        <end position="530"/>
    </location>
</feature>
<feature type="transmembrane region" description="Helical" evidence="3">
    <location>
        <begin position="50"/>
        <end position="74"/>
    </location>
</feature>
<gene>
    <name evidence="5" type="primary">dpy-5</name>
    <name evidence="5" type="ORF">Tcan_13684</name>
</gene>
<dbReference type="SMART" id="SM01088">
    <property type="entry name" value="Col_cuticle_N"/>
    <property type="match status" value="3"/>
</dbReference>
<feature type="compositionally biased region" description="Low complexity" evidence="2">
    <location>
        <begin position="1062"/>
        <end position="1084"/>
    </location>
</feature>
<dbReference type="PANTHER" id="PTHR24637:SF421">
    <property type="entry name" value="CUTICLE COLLAGEN DPY-2"/>
    <property type="match status" value="1"/>
</dbReference>
<dbReference type="OrthoDB" id="5875591at2759"/>
<feature type="region of interest" description="Disordered" evidence="2">
    <location>
        <begin position="333"/>
        <end position="359"/>
    </location>
</feature>
<feature type="compositionally biased region" description="Low complexity" evidence="2">
    <location>
        <begin position="741"/>
        <end position="761"/>
    </location>
</feature>
<organism evidence="5 6">
    <name type="scientific">Toxocara canis</name>
    <name type="common">Canine roundworm</name>
    <dbReference type="NCBI Taxonomy" id="6265"/>
    <lineage>
        <taxon>Eukaryota</taxon>
        <taxon>Metazoa</taxon>
        <taxon>Ecdysozoa</taxon>
        <taxon>Nematoda</taxon>
        <taxon>Chromadorea</taxon>
        <taxon>Rhabditida</taxon>
        <taxon>Spirurina</taxon>
        <taxon>Ascaridomorpha</taxon>
        <taxon>Ascaridoidea</taxon>
        <taxon>Toxocaridae</taxon>
        <taxon>Toxocara</taxon>
    </lineage>
</organism>
<evidence type="ECO:0000313" key="6">
    <source>
        <dbReference type="Proteomes" id="UP000031036"/>
    </source>
</evidence>
<dbReference type="Pfam" id="PF01391">
    <property type="entry name" value="Collagen"/>
    <property type="match status" value="4"/>
</dbReference>
<evidence type="ECO:0000259" key="4">
    <source>
        <dbReference type="SMART" id="SM01088"/>
    </source>
</evidence>
<feature type="compositionally biased region" description="Gly residues" evidence="2">
    <location>
        <begin position="567"/>
        <end position="579"/>
    </location>
</feature>
<dbReference type="GO" id="GO:0005581">
    <property type="term" value="C:collagen trimer"/>
    <property type="evidence" value="ECO:0007669"/>
    <property type="project" value="UniProtKB-KW"/>
</dbReference>
<keyword evidence="3" id="KW-0472">Membrane</keyword>
<feature type="region of interest" description="Disordered" evidence="2">
    <location>
        <begin position="553"/>
        <end position="666"/>
    </location>
</feature>
<dbReference type="PANTHER" id="PTHR24637">
    <property type="entry name" value="COLLAGEN"/>
    <property type="match status" value="1"/>
</dbReference>
<feature type="region of interest" description="Disordered" evidence="2">
    <location>
        <begin position="144"/>
        <end position="177"/>
    </location>
</feature>
<dbReference type="Pfam" id="PF01484">
    <property type="entry name" value="Col_cuticle_N"/>
    <property type="match status" value="3"/>
</dbReference>